<evidence type="ECO:0000313" key="5">
    <source>
        <dbReference type="EMBL" id="SCZ52367.1"/>
    </source>
</evidence>
<dbReference type="InterPro" id="IPR029479">
    <property type="entry name" value="Nitroreductase"/>
</dbReference>
<accession>A0A1G5PSB3</accession>
<feature type="domain" description="Nitroreductase" evidence="4">
    <location>
        <begin position="79"/>
        <end position="162"/>
    </location>
</feature>
<dbReference type="InterPro" id="IPR000415">
    <property type="entry name" value="Nitroreductase-like"/>
</dbReference>
<sequence length="199" mass="22273">MGIFDLGDVRHPDYPIDPIFRDRWSPRAMSGDPVERSELMLLFEAARWAPSSYNNQPWRFVYALRDSVGWERLFGLLVEFNQSWASGAGALVLIASKQTFDNGKAAVTHALDAGAAWENFALQGSLNGLVVHGMEGFDYQRARTELGVPDDHDVLAMAAIGRPGRVEELPEPLREREVPSDRKPVSEWAFESRFGGPTR</sequence>
<dbReference type="AlphaFoldDB" id="A0A1G5PSB3"/>
<dbReference type="OrthoDB" id="9802510at2"/>
<dbReference type="Gene3D" id="3.40.109.10">
    <property type="entry name" value="NADH Oxidase"/>
    <property type="match status" value="1"/>
</dbReference>
<evidence type="ECO:0000256" key="2">
    <source>
        <dbReference type="ARBA" id="ARBA00023002"/>
    </source>
</evidence>
<feature type="compositionally biased region" description="Basic and acidic residues" evidence="3">
    <location>
        <begin position="166"/>
        <end position="185"/>
    </location>
</feature>
<dbReference type="PANTHER" id="PTHR43673:SF10">
    <property type="entry name" value="NADH DEHYDROGENASE_NAD(P)H NITROREDUCTASE XCC3605-RELATED"/>
    <property type="match status" value="1"/>
</dbReference>
<dbReference type="Pfam" id="PF00881">
    <property type="entry name" value="Nitroreductase"/>
    <property type="match status" value="2"/>
</dbReference>
<reference evidence="5 6" key="1">
    <citation type="submission" date="2016-10" db="EMBL/GenBank/DDBJ databases">
        <authorList>
            <person name="de Groot N.N."/>
        </authorList>
    </citation>
    <scope>NUCLEOTIDE SEQUENCE [LARGE SCALE GENOMIC DNA]</scope>
    <source>
        <strain evidence="5 6">HLD2</strain>
    </source>
</reference>
<gene>
    <name evidence="5" type="ORF">SAMN03097708_00737</name>
</gene>
<feature type="domain" description="Nitroreductase" evidence="4">
    <location>
        <begin position="21"/>
        <end position="66"/>
    </location>
</feature>
<proteinExistence type="inferred from homology"/>
<evidence type="ECO:0000256" key="3">
    <source>
        <dbReference type="SAM" id="MobiDB-lite"/>
    </source>
</evidence>
<protein>
    <submittedName>
        <fullName evidence="5">Nitroreductase</fullName>
    </submittedName>
</protein>
<keyword evidence="6" id="KW-1185">Reference proteome</keyword>
<dbReference type="EMBL" id="FMWD01000002">
    <property type="protein sequence ID" value="SCZ52367.1"/>
    <property type="molecule type" value="Genomic_DNA"/>
</dbReference>
<dbReference type="CDD" id="cd02138">
    <property type="entry name" value="TdsD-like"/>
    <property type="match status" value="1"/>
</dbReference>
<dbReference type="Proteomes" id="UP000199648">
    <property type="component" value="Unassembled WGS sequence"/>
</dbReference>
<dbReference type="STRING" id="415747.SAMN03097708_00737"/>
<dbReference type="PANTHER" id="PTHR43673">
    <property type="entry name" value="NAD(P)H NITROREDUCTASE YDGI-RELATED"/>
    <property type="match status" value="1"/>
</dbReference>
<evidence type="ECO:0000259" key="4">
    <source>
        <dbReference type="Pfam" id="PF00881"/>
    </source>
</evidence>
<evidence type="ECO:0000313" key="6">
    <source>
        <dbReference type="Proteomes" id="UP000199648"/>
    </source>
</evidence>
<evidence type="ECO:0000256" key="1">
    <source>
        <dbReference type="ARBA" id="ARBA00007118"/>
    </source>
</evidence>
<organism evidence="5 6">
    <name type="scientific">Thiohalomonas denitrificans</name>
    <dbReference type="NCBI Taxonomy" id="415747"/>
    <lineage>
        <taxon>Bacteria</taxon>
        <taxon>Pseudomonadati</taxon>
        <taxon>Pseudomonadota</taxon>
        <taxon>Gammaproteobacteria</taxon>
        <taxon>Thiohalomonadales</taxon>
        <taxon>Thiohalomonadaceae</taxon>
        <taxon>Thiohalomonas</taxon>
    </lineage>
</organism>
<dbReference type="SUPFAM" id="SSF55469">
    <property type="entry name" value="FMN-dependent nitroreductase-like"/>
    <property type="match status" value="1"/>
</dbReference>
<name>A0A1G5PSB3_9GAMM</name>
<dbReference type="GO" id="GO:0016491">
    <property type="term" value="F:oxidoreductase activity"/>
    <property type="evidence" value="ECO:0007669"/>
    <property type="project" value="UniProtKB-KW"/>
</dbReference>
<feature type="region of interest" description="Disordered" evidence="3">
    <location>
        <begin position="166"/>
        <end position="199"/>
    </location>
</feature>
<keyword evidence="2" id="KW-0560">Oxidoreductase</keyword>
<comment type="similarity">
    <text evidence="1">Belongs to the nitroreductase family.</text>
</comment>
<dbReference type="RefSeq" id="WP_092992729.1">
    <property type="nucleotide sequence ID" value="NZ_FMWD01000002.1"/>
</dbReference>